<keyword evidence="3" id="KW-1185">Reference proteome</keyword>
<dbReference type="STRING" id="633194.SAMN05421759_101261"/>
<dbReference type="RefSeq" id="WP_076444212.1">
    <property type="nucleotide sequence ID" value="NZ_FTOQ01000001.1"/>
</dbReference>
<sequence>MTGILRCLALSILFSAAPLWAATSPEGDVDAGVPPGAAPALAIGLNGITDWTTQHPFIDLFKTSRPWIGHLPGRWGGISADELRAAGHVDADGWPLSIPPEAERIEALMLTGQQEDATHLRGYYVLTYEGQGRLSLAGNARRVATQPGRLRFFYTPGPGAVGVSIEEIDPDDPIRNIRVMREDHAALHAAGALFNPDWLRRIADVRAVRFMDWMQTNNSTLSDWEDRPRLTDATYAEWGVPLPVMIRLANEIGADPWFTLPHQADDTFVRRFAETVRDTLDPRLKAYVEYSNEVWNGVFQQGLWAHEQATALWGETGEGRHQYYGYRAAQVMDMFTEIFGDAAEDRLVRVFATHTGWLGLEEQSLNAPLAFLGLGRMPVESFDAYAVTGYFFNDFKGDNAETLRALLDDAEVAAEDAGREAGLQRVALREYVREARFEAAFAPLAEDIAETSIARLTSEIFPYHAEAAAKYGLDLIMYEGGAHLTAVASDMDEERLTEFLTAFGDSPQMGELYDRLLSGWTAAGGRLFNAFVDVAVPSKFGIWGALPHLSAETPRWDALLRYNDTAPRPDTRPVAVFANGALAAGTEDDDEIAGSPEEDVILAGPGDDLIRSGGGADMIHGGAGNDTVILPGARQDYVMSEDAEGRTLLRAGWRVVRLTEVEALGFDATPGDIRPIP</sequence>
<dbReference type="InterPro" id="IPR011049">
    <property type="entry name" value="Serralysin-like_metalloprot_C"/>
</dbReference>
<evidence type="ECO:0000256" key="1">
    <source>
        <dbReference type="SAM" id="SignalP"/>
    </source>
</evidence>
<protein>
    <recommendedName>
        <fullName evidence="4">Hemolysin-type calcium-binding repeat-containing protein</fullName>
    </recommendedName>
</protein>
<reference evidence="3" key="1">
    <citation type="submission" date="2017-01" db="EMBL/GenBank/DDBJ databases">
        <authorList>
            <person name="Varghese N."/>
            <person name="Submissions S."/>
        </authorList>
    </citation>
    <scope>NUCLEOTIDE SEQUENCE [LARGE SCALE GENOMIC DNA]</scope>
    <source>
        <strain evidence="3">DSM 29430</strain>
    </source>
</reference>
<evidence type="ECO:0000313" key="3">
    <source>
        <dbReference type="Proteomes" id="UP000186684"/>
    </source>
</evidence>
<dbReference type="Gene3D" id="2.150.10.10">
    <property type="entry name" value="Serralysin-like metalloprotease, C-terminal"/>
    <property type="match status" value="1"/>
</dbReference>
<dbReference type="Pfam" id="PF00353">
    <property type="entry name" value="HemolysinCabind"/>
    <property type="match status" value="1"/>
</dbReference>
<accession>A0A1N7JVP1</accession>
<dbReference type="Proteomes" id="UP000186684">
    <property type="component" value="Unassembled WGS sequence"/>
</dbReference>
<proteinExistence type="predicted"/>
<organism evidence="2 3">
    <name type="scientific">Roseivivax lentus</name>
    <dbReference type="NCBI Taxonomy" id="633194"/>
    <lineage>
        <taxon>Bacteria</taxon>
        <taxon>Pseudomonadati</taxon>
        <taxon>Pseudomonadota</taxon>
        <taxon>Alphaproteobacteria</taxon>
        <taxon>Rhodobacterales</taxon>
        <taxon>Roseobacteraceae</taxon>
        <taxon>Roseivivax</taxon>
    </lineage>
</organism>
<dbReference type="AlphaFoldDB" id="A0A1N7JVP1"/>
<keyword evidence="1" id="KW-0732">Signal</keyword>
<dbReference type="EMBL" id="FTOQ01000001">
    <property type="protein sequence ID" value="SIS53408.1"/>
    <property type="molecule type" value="Genomic_DNA"/>
</dbReference>
<gene>
    <name evidence="2" type="ORF">SAMN05421759_101261</name>
</gene>
<dbReference type="InterPro" id="IPR018511">
    <property type="entry name" value="Hemolysin-typ_Ca-bd_CS"/>
</dbReference>
<feature type="signal peptide" evidence="1">
    <location>
        <begin position="1"/>
        <end position="21"/>
    </location>
</feature>
<evidence type="ECO:0000313" key="2">
    <source>
        <dbReference type="EMBL" id="SIS53408.1"/>
    </source>
</evidence>
<dbReference type="GO" id="GO:0005509">
    <property type="term" value="F:calcium ion binding"/>
    <property type="evidence" value="ECO:0007669"/>
    <property type="project" value="InterPro"/>
</dbReference>
<feature type="chain" id="PRO_5012591306" description="Hemolysin-type calcium-binding repeat-containing protein" evidence="1">
    <location>
        <begin position="22"/>
        <end position="677"/>
    </location>
</feature>
<dbReference type="SUPFAM" id="SSF51120">
    <property type="entry name" value="beta-Roll"/>
    <property type="match status" value="1"/>
</dbReference>
<dbReference type="PROSITE" id="PS00330">
    <property type="entry name" value="HEMOLYSIN_CALCIUM"/>
    <property type="match status" value="1"/>
</dbReference>
<dbReference type="InterPro" id="IPR001343">
    <property type="entry name" value="Hemolysn_Ca-bd"/>
</dbReference>
<evidence type="ECO:0008006" key="4">
    <source>
        <dbReference type="Google" id="ProtNLM"/>
    </source>
</evidence>
<name>A0A1N7JVP1_9RHOB</name>